<keyword evidence="4" id="KW-0813">Transport</keyword>
<dbReference type="AlphaFoldDB" id="A0A8D0GYR2"/>
<dbReference type="GO" id="GO:0007030">
    <property type="term" value="P:Golgi organization"/>
    <property type="evidence" value="ECO:0007669"/>
    <property type="project" value="TreeGrafter"/>
</dbReference>
<comment type="similarity">
    <text evidence="2">Belongs to the COG7 family.</text>
</comment>
<evidence type="ECO:0000313" key="9">
    <source>
        <dbReference type="Ensembl" id="ENSSPUP00000013139.1"/>
    </source>
</evidence>
<reference evidence="9" key="2">
    <citation type="submission" date="2025-09" db="UniProtKB">
        <authorList>
            <consortium name="Ensembl"/>
        </authorList>
    </citation>
    <scope>IDENTIFICATION</scope>
</reference>
<dbReference type="PANTHER" id="PTHR21443">
    <property type="entry name" value="CONSERVED OLIGOMERIC GOLGI COMPLEX COMPONENT 7"/>
    <property type="match status" value="1"/>
</dbReference>
<evidence type="ECO:0000256" key="5">
    <source>
        <dbReference type="ARBA" id="ARBA00022927"/>
    </source>
</evidence>
<dbReference type="GeneTree" id="ENSGT00390000001260"/>
<dbReference type="PANTHER" id="PTHR21443:SF0">
    <property type="entry name" value="CONSERVED OLIGOMERIC GOLGI COMPLEX SUBUNIT 7"/>
    <property type="match status" value="1"/>
</dbReference>
<evidence type="ECO:0000256" key="6">
    <source>
        <dbReference type="ARBA" id="ARBA00023034"/>
    </source>
</evidence>
<protein>
    <recommendedName>
        <fullName evidence="3">Conserved oligomeric Golgi complex subunit 7</fullName>
    </recommendedName>
    <alternativeName>
        <fullName evidence="8">Component of oligomeric Golgi complex 7</fullName>
    </alternativeName>
</protein>
<evidence type="ECO:0000256" key="3">
    <source>
        <dbReference type="ARBA" id="ARBA00020984"/>
    </source>
</evidence>
<dbReference type="GO" id="GO:0017119">
    <property type="term" value="C:Golgi transport complex"/>
    <property type="evidence" value="ECO:0007669"/>
    <property type="project" value="InterPro"/>
</dbReference>
<keyword evidence="7" id="KW-0472">Membrane</keyword>
<evidence type="ECO:0000256" key="2">
    <source>
        <dbReference type="ARBA" id="ARBA00005831"/>
    </source>
</evidence>
<dbReference type="GO" id="GO:0006886">
    <property type="term" value="P:intracellular protein transport"/>
    <property type="evidence" value="ECO:0007669"/>
    <property type="project" value="InterPro"/>
</dbReference>
<proteinExistence type="inferred from homology"/>
<name>A0A8D0GYR2_SPHPU</name>
<evidence type="ECO:0000256" key="4">
    <source>
        <dbReference type="ARBA" id="ARBA00022448"/>
    </source>
</evidence>
<keyword evidence="10" id="KW-1185">Reference proteome</keyword>
<evidence type="ECO:0000256" key="7">
    <source>
        <dbReference type="ARBA" id="ARBA00023136"/>
    </source>
</evidence>
<dbReference type="InterPro" id="IPR019335">
    <property type="entry name" value="COG7"/>
</dbReference>
<accession>A0A8D0GYR2</accession>
<dbReference type="Proteomes" id="UP000694392">
    <property type="component" value="Unplaced"/>
</dbReference>
<evidence type="ECO:0000313" key="10">
    <source>
        <dbReference type="Proteomes" id="UP000694392"/>
    </source>
</evidence>
<dbReference type="Pfam" id="PF10191">
    <property type="entry name" value="COG7"/>
    <property type="match status" value="1"/>
</dbReference>
<evidence type="ECO:0000256" key="1">
    <source>
        <dbReference type="ARBA" id="ARBA00004395"/>
    </source>
</evidence>
<sequence>MEMLYTLKDKGTSNHTLLSGSRSALTRLNQLAHQLAFDSVFLRIKQQLLLVPKMETWRSGGFGETLTDDLPNFSLTPLEYISNIGQYIMSLPLHLEPFVTQEDSALELALHAGKLPFPPEQGDELPELDNMADYWLGSIARATMQTYCEVILQVPELSLHSTKQLATDVGKETGLGQGGAGACCSSPTAL</sequence>
<dbReference type="GO" id="GO:0000139">
    <property type="term" value="C:Golgi membrane"/>
    <property type="evidence" value="ECO:0007669"/>
    <property type="project" value="UniProtKB-SubCell"/>
</dbReference>
<dbReference type="Ensembl" id="ENSSPUT00000014014.1">
    <property type="protein sequence ID" value="ENSSPUP00000013139.1"/>
    <property type="gene ID" value="ENSSPUG00000010129.1"/>
</dbReference>
<keyword evidence="5" id="KW-0653">Protein transport</keyword>
<evidence type="ECO:0000256" key="8">
    <source>
        <dbReference type="ARBA" id="ARBA00031345"/>
    </source>
</evidence>
<comment type="subcellular location">
    <subcellularLocation>
        <location evidence="1">Golgi apparatus membrane</location>
        <topology evidence="1">Peripheral membrane protein</topology>
    </subcellularLocation>
</comment>
<keyword evidence="6" id="KW-0333">Golgi apparatus</keyword>
<dbReference type="GO" id="GO:0006890">
    <property type="term" value="P:retrograde vesicle-mediated transport, Golgi to endoplasmic reticulum"/>
    <property type="evidence" value="ECO:0007669"/>
    <property type="project" value="TreeGrafter"/>
</dbReference>
<reference evidence="9" key="1">
    <citation type="submission" date="2025-08" db="UniProtKB">
        <authorList>
            <consortium name="Ensembl"/>
        </authorList>
    </citation>
    <scope>IDENTIFICATION</scope>
</reference>
<organism evidence="9 10">
    <name type="scientific">Sphenodon punctatus</name>
    <name type="common">Tuatara</name>
    <name type="synonym">Hatteria punctata</name>
    <dbReference type="NCBI Taxonomy" id="8508"/>
    <lineage>
        <taxon>Eukaryota</taxon>
        <taxon>Metazoa</taxon>
        <taxon>Chordata</taxon>
        <taxon>Craniata</taxon>
        <taxon>Vertebrata</taxon>
        <taxon>Euteleostomi</taxon>
        <taxon>Lepidosauria</taxon>
        <taxon>Sphenodontia</taxon>
        <taxon>Sphenodontidae</taxon>
        <taxon>Sphenodon</taxon>
    </lineage>
</organism>